<dbReference type="GO" id="GO:0045944">
    <property type="term" value="P:positive regulation of transcription by RNA polymerase II"/>
    <property type="evidence" value="ECO:0007669"/>
    <property type="project" value="TreeGrafter"/>
</dbReference>
<feature type="domain" description="KANSL3 helical" evidence="3">
    <location>
        <begin position="132"/>
        <end position="250"/>
    </location>
</feature>
<dbReference type="Pfam" id="PF23154">
    <property type="entry name" value="KANSL3_1st"/>
    <property type="match status" value="1"/>
</dbReference>
<feature type="domain" description="KANL3/Tex30 alpha/beta hydrolase-like" evidence="2">
    <location>
        <begin position="328"/>
        <end position="453"/>
    </location>
</feature>
<dbReference type="PANTHER" id="PTHR13136:SF16">
    <property type="entry name" value="KAT8 REGULATORY NSL COMPLEX SUBUNIT 3"/>
    <property type="match status" value="1"/>
</dbReference>
<feature type="compositionally biased region" description="Polar residues" evidence="1">
    <location>
        <begin position="578"/>
        <end position="588"/>
    </location>
</feature>
<dbReference type="InterPro" id="IPR056519">
    <property type="entry name" value="KANSL3_1st"/>
</dbReference>
<dbReference type="InterPro" id="IPR046879">
    <property type="entry name" value="KANL3/Tex30_Abhydrolase"/>
</dbReference>
<dbReference type="EMBL" id="GDIP01206374">
    <property type="protein sequence ID" value="JAJ17028.1"/>
    <property type="molecule type" value="Transcribed_RNA"/>
</dbReference>
<dbReference type="OrthoDB" id="6415022at2759"/>
<organism evidence="4">
    <name type="scientific">Daphnia magna</name>
    <dbReference type="NCBI Taxonomy" id="35525"/>
    <lineage>
        <taxon>Eukaryota</taxon>
        <taxon>Metazoa</taxon>
        <taxon>Ecdysozoa</taxon>
        <taxon>Arthropoda</taxon>
        <taxon>Crustacea</taxon>
        <taxon>Branchiopoda</taxon>
        <taxon>Diplostraca</taxon>
        <taxon>Cladocera</taxon>
        <taxon>Anomopoda</taxon>
        <taxon>Daphniidae</taxon>
        <taxon>Daphnia</taxon>
    </lineage>
</organism>
<evidence type="ECO:0000259" key="3">
    <source>
        <dbReference type="Pfam" id="PF23154"/>
    </source>
</evidence>
<dbReference type="SUPFAM" id="SSF53474">
    <property type="entry name" value="alpha/beta-Hydrolases"/>
    <property type="match status" value="1"/>
</dbReference>
<dbReference type="InterPro" id="IPR029058">
    <property type="entry name" value="AB_hydrolase_fold"/>
</dbReference>
<feature type="region of interest" description="Disordered" evidence="1">
    <location>
        <begin position="712"/>
        <end position="731"/>
    </location>
</feature>
<reference evidence="4" key="2">
    <citation type="submission" date="2015-10" db="EMBL/GenBank/DDBJ databases">
        <authorList>
            <person name="Gilbert D.G."/>
        </authorList>
    </citation>
    <scope>NUCLEOTIDE SEQUENCE</scope>
</reference>
<accession>A0A0P4ZZJ0</accession>
<evidence type="ECO:0000259" key="2">
    <source>
        <dbReference type="Pfam" id="PF20408"/>
    </source>
</evidence>
<feature type="compositionally biased region" description="Polar residues" evidence="1">
    <location>
        <begin position="668"/>
        <end position="677"/>
    </location>
</feature>
<dbReference type="InterPro" id="IPR026555">
    <property type="entry name" value="NSL3/Tex30"/>
</dbReference>
<feature type="region of interest" description="Disordered" evidence="1">
    <location>
        <begin position="479"/>
        <end position="509"/>
    </location>
</feature>
<dbReference type="AlphaFoldDB" id="A0A0P4ZZJ0"/>
<dbReference type="Gene3D" id="3.40.50.1820">
    <property type="entry name" value="alpha/beta hydrolase"/>
    <property type="match status" value="1"/>
</dbReference>
<sequence>MLLFQLFERFVKTMEESREASVASRNISNGPGGEQNPVQLDHCYAKPWNWRQEMAHCKPARILFAEENFPVCGDEVIDVEVPLIPKHHPILNREMTENNYMESVQKFNLLLTEETSSDWEETVKRDGWTPLQNRIFNKVVKLLVADNMARLATEQLENEAVQKKINVEGSAKKLRIILSSVAWDVKITQWLHLTLIEHLSRDYLLCYINILQVLQSRVPTLVERILNTPLTNNKLSSLNNQILNFVVGKPWEPALNPSTLANAKGPPMAPLIIMVPSGTNNYNSLSSLNGSRRFQTWHNLLQTLGRVTTVSLQASPSPHTLSLPVLVESIINATLQKVQELKASCPNRPIVLAGLQQGALIAAQVAYMEPVTALLCLGFPLFCVDGKRGEPDDFILDIKCPTMLVVGQSSSTCTVDGIEQLRHRMKAESSLIVVDGAVDSLRMLKWKRKLQNVTQSMVDACILEEISTFFSTVLTQAAAATTGKKSPPERKSDGTPLVGGATKRPRHPVDTEDSMHAALSGHNYSQSTPFAPPWKGRSGTGLRVRGGRAGPGHSSKIPYQRATSEMSPSTPKGRIARSVSTYRAQPSSAEILPARGLAQRSNTSNPLDNVEIDCKSSVGSSQGSPKEEGTHPLMECKGGGDSSETESAPPADDDDEIMEDLRFCNEFMNKQQQSQVPQKEEEGSMQEDDFCLKYSGDEADDLPLVDVCRRLSAENRNRNQNSKNIPAATPE</sequence>
<dbReference type="GO" id="GO:0044545">
    <property type="term" value="C:NSL complex"/>
    <property type="evidence" value="ECO:0007669"/>
    <property type="project" value="TreeGrafter"/>
</dbReference>
<evidence type="ECO:0000256" key="1">
    <source>
        <dbReference type="SAM" id="MobiDB-lite"/>
    </source>
</evidence>
<reference evidence="4" key="1">
    <citation type="submission" date="2015-10" db="EMBL/GenBank/DDBJ databases">
        <title>Daphnia magna gene sets from two clonal populations assembled and annotated with EvidentialGene.</title>
        <authorList>
            <person name="Gilbert D."/>
            <person name="Podicheti R."/>
            <person name="Orsini L."/>
            <person name="Colbourne J."/>
            <person name="Pfrender M."/>
        </authorList>
    </citation>
    <scope>NUCLEOTIDE SEQUENCE</scope>
</reference>
<evidence type="ECO:0000313" key="4">
    <source>
        <dbReference type="EMBL" id="JAJ17028.1"/>
    </source>
</evidence>
<feature type="region of interest" description="Disordered" evidence="1">
    <location>
        <begin position="522"/>
        <end position="687"/>
    </location>
</feature>
<feature type="compositionally biased region" description="Polar residues" evidence="1">
    <location>
        <begin position="561"/>
        <end position="570"/>
    </location>
</feature>
<dbReference type="Pfam" id="PF20408">
    <property type="entry name" value="Abhydrolase_11"/>
    <property type="match status" value="1"/>
</dbReference>
<protein>
    <submittedName>
        <fullName evidence="4">KAT8 regulatory NSL complex subunit</fullName>
    </submittedName>
</protein>
<name>A0A0P4ZZJ0_9CRUS</name>
<dbReference type="PANTHER" id="PTHR13136">
    <property type="entry name" value="TESTIS DEVELOPMENT PROTEIN PRTD"/>
    <property type="match status" value="1"/>
</dbReference>
<proteinExistence type="predicted"/>